<comment type="caution">
    <text evidence="2">The sequence shown here is derived from an EMBL/GenBank/DDBJ whole genome shotgun (WGS) entry which is preliminary data.</text>
</comment>
<name>A0A3R6WBS5_APHAT</name>
<dbReference type="EMBL" id="QUTG01005495">
    <property type="protein sequence ID" value="RHY85512.1"/>
    <property type="molecule type" value="Genomic_DNA"/>
</dbReference>
<sequence>MKVYSVNPEKGVASARRATPRGGGLHPSNQDSNAAYESIDVLDGEELRRDGAIDSVDVVVSDHRSISSRPGAMRLIPVAVRRLLASNSGTSNDNRSDTTTATTETYESHATPTNVVTDVDGLLPLDLDKESSVHRKLYKDRLKDATNVIQRTNLTPADMSAHVAALQQKALRRLVQAGLGVILLDNDTYISDKDAKHGQTDNICILVDPYKNKGLLNLEFMREKDELAINQGNATGRLGEARSKDICFSPALELQLTHNIIRNAFRDYDQDVCDLDRNCVPDVLDVVHAMLPLHDKK</sequence>
<evidence type="ECO:0000256" key="1">
    <source>
        <dbReference type="SAM" id="MobiDB-lite"/>
    </source>
</evidence>
<accession>A0A3R6WBS5</accession>
<organism evidence="2 3">
    <name type="scientific">Aphanomyces astaci</name>
    <name type="common">Crayfish plague agent</name>
    <dbReference type="NCBI Taxonomy" id="112090"/>
    <lineage>
        <taxon>Eukaryota</taxon>
        <taxon>Sar</taxon>
        <taxon>Stramenopiles</taxon>
        <taxon>Oomycota</taxon>
        <taxon>Saprolegniomycetes</taxon>
        <taxon>Saprolegniales</taxon>
        <taxon>Verrucalvaceae</taxon>
        <taxon>Aphanomyces</taxon>
    </lineage>
</organism>
<gene>
    <name evidence="2" type="ORF">DYB35_013834</name>
</gene>
<feature type="region of interest" description="Disordered" evidence="1">
    <location>
        <begin position="1"/>
        <end position="36"/>
    </location>
</feature>
<dbReference type="VEuPathDB" id="FungiDB:H257_00046"/>
<proteinExistence type="predicted"/>
<protein>
    <submittedName>
        <fullName evidence="2">Uncharacterized protein</fullName>
    </submittedName>
</protein>
<reference evidence="2 3" key="1">
    <citation type="submission" date="2018-08" db="EMBL/GenBank/DDBJ databases">
        <title>Aphanomyces genome sequencing and annotation.</title>
        <authorList>
            <person name="Minardi D."/>
            <person name="Oidtmann B."/>
            <person name="Van Der Giezen M."/>
            <person name="Studholme D.J."/>
        </authorList>
    </citation>
    <scope>NUCLEOTIDE SEQUENCE [LARGE SCALE GENOMIC DNA]</scope>
    <source>
        <strain evidence="2 3">Sv</strain>
    </source>
</reference>
<evidence type="ECO:0000313" key="3">
    <source>
        <dbReference type="Proteomes" id="UP000285712"/>
    </source>
</evidence>
<evidence type="ECO:0000313" key="2">
    <source>
        <dbReference type="EMBL" id="RHY85512.1"/>
    </source>
</evidence>
<dbReference type="AlphaFoldDB" id="A0A3R6WBS5"/>
<feature type="region of interest" description="Disordered" evidence="1">
    <location>
        <begin position="87"/>
        <end position="107"/>
    </location>
</feature>
<dbReference type="Proteomes" id="UP000285712">
    <property type="component" value="Unassembled WGS sequence"/>
</dbReference>